<evidence type="ECO:0000313" key="1">
    <source>
        <dbReference type="EMBL" id="KKM90939.1"/>
    </source>
</evidence>
<sequence>MKTYMASDGCPENGAVLVFAHDLKEAKKVGWPAVTSWSPDAEYIDLRVVLLKDKPFLFDNAHPELLKADKAHANDNPKACSNCEMWGNKLNADGICDSCTDE</sequence>
<comment type="caution">
    <text evidence="1">The sequence shown here is derived from an EMBL/GenBank/DDBJ whole genome shotgun (WGS) entry which is preliminary data.</text>
</comment>
<dbReference type="AlphaFoldDB" id="A0A0F9L7V4"/>
<organism evidence="1">
    <name type="scientific">marine sediment metagenome</name>
    <dbReference type="NCBI Taxonomy" id="412755"/>
    <lineage>
        <taxon>unclassified sequences</taxon>
        <taxon>metagenomes</taxon>
        <taxon>ecological metagenomes</taxon>
    </lineage>
</organism>
<proteinExistence type="predicted"/>
<name>A0A0F9L7V4_9ZZZZ</name>
<dbReference type="EMBL" id="LAZR01006606">
    <property type="protein sequence ID" value="KKM90939.1"/>
    <property type="molecule type" value="Genomic_DNA"/>
</dbReference>
<protein>
    <submittedName>
        <fullName evidence="1">Uncharacterized protein</fullName>
    </submittedName>
</protein>
<reference evidence="1" key="1">
    <citation type="journal article" date="2015" name="Nature">
        <title>Complex archaea that bridge the gap between prokaryotes and eukaryotes.</title>
        <authorList>
            <person name="Spang A."/>
            <person name="Saw J.H."/>
            <person name="Jorgensen S.L."/>
            <person name="Zaremba-Niedzwiedzka K."/>
            <person name="Martijn J."/>
            <person name="Lind A.E."/>
            <person name="van Eijk R."/>
            <person name="Schleper C."/>
            <person name="Guy L."/>
            <person name="Ettema T.J."/>
        </authorList>
    </citation>
    <scope>NUCLEOTIDE SEQUENCE</scope>
</reference>
<gene>
    <name evidence="1" type="ORF">LCGC14_1233590</name>
</gene>
<accession>A0A0F9L7V4</accession>